<feature type="chain" id="PRO_5042932721" evidence="2">
    <location>
        <begin position="26"/>
        <end position="150"/>
    </location>
</feature>
<dbReference type="AlphaFoldDB" id="A0AAN8S7G1"/>
<keyword evidence="2" id="KW-0732">Signal</keyword>
<feature type="signal peptide" evidence="2">
    <location>
        <begin position="1"/>
        <end position="25"/>
    </location>
</feature>
<sequence>MAFSSLVYGLSVFVLISHSPVVPHGFNPHQPPPPPPPSPTLLWVFIRVLTMPGRQEGEVCNRDEPRLQQLEKEGRKQKTSVWGKNVGEMNTPVRGKIESVDTRVRKWVKSEFPKEKGPGSTRRTRTPEVPGYSLTSTAPAPEYPVLSSAS</sequence>
<protein>
    <submittedName>
        <fullName evidence="3">Uncharacterized protein</fullName>
    </submittedName>
</protein>
<proteinExistence type="predicted"/>
<evidence type="ECO:0000313" key="3">
    <source>
        <dbReference type="EMBL" id="KAK6634486.1"/>
    </source>
</evidence>
<dbReference type="EMBL" id="JAWJWE010000005">
    <property type="protein sequence ID" value="KAK6634486.1"/>
    <property type="molecule type" value="Genomic_DNA"/>
</dbReference>
<comment type="caution">
    <text evidence="3">The sequence shown here is derived from an EMBL/GenBank/DDBJ whole genome shotgun (WGS) entry which is preliminary data.</text>
</comment>
<name>A0AAN8S7G1_POLSC</name>
<feature type="region of interest" description="Disordered" evidence="1">
    <location>
        <begin position="109"/>
        <end position="150"/>
    </location>
</feature>
<accession>A0AAN8S7G1</accession>
<gene>
    <name evidence="3" type="ORF">RUM43_011887</name>
</gene>
<evidence type="ECO:0000313" key="4">
    <source>
        <dbReference type="Proteomes" id="UP001372834"/>
    </source>
</evidence>
<organism evidence="3 4">
    <name type="scientific">Polyplax serrata</name>
    <name type="common">Common mouse louse</name>
    <dbReference type="NCBI Taxonomy" id="468196"/>
    <lineage>
        <taxon>Eukaryota</taxon>
        <taxon>Metazoa</taxon>
        <taxon>Ecdysozoa</taxon>
        <taxon>Arthropoda</taxon>
        <taxon>Hexapoda</taxon>
        <taxon>Insecta</taxon>
        <taxon>Pterygota</taxon>
        <taxon>Neoptera</taxon>
        <taxon>Paraneoptera</taxon>
        <taxon>Psocodea</taxon>
        <taxon>Troctomorpha</taxon>
        <taxon>Phthiraptera</taxon>
        <taxon>Anoplura</taxon>
        <taxon>Polyplacidae</taxon>
        <taxon>Polyplax</taxon>
    </lineage>
</organism>
<evidence type="ECO:0000256" key="1">
    <source>
        <dbReference type="SAM" id="MobiDB-lite"/>
    </source>
</evidence>
<evidence type="ECO:0000256" key="2">
    <source>
        <dbReference type="SAM" id="SignalP"/>
    </source>
</evidence>
<feature type="region of interest" description="Disordered" evidence="1">
    <location>
        <begin position="71"/>
        <end position="97"/>
    </location>
</feature>
<dbReference type="Proteomes" id="UP001372834">
    <property type="component" value="Unassembled WGS sequence"/>
</dbReference>
<reference evidence="3 4" key="1">
    <citation type="submission" date="2023-10" db="EMBL/GenBank/DDBJ databases">
        <title>Genomes of two closely related lineages of the louse Polyplax serrata with different host specificities.</title>
        <authorList>
            <person name="Martinu J."/>
            <person name="Tarabai H."/>
            <person name="Stefka J."/>
            <person name="Hypsa V."/>
        </authorList>
    </citation>
    <scope>NUCLEOTIDE SEQUENCE [LARGE SCALE GENOMIC DNA]</scope>
    <source>
        <strain evidence="3">HR10_N</strain>
    </source>
</reference>